<comment type="caution">
    <text evidence="6">The sequence shown here is derived from an EMBL/GenBank/DDBJ whole genome shotgun (WGS) entry which is preliminary data.</text>
</comment>
<evidence type="ECO:0000256" key="1">
    <source>
        <dbReference type="ARBA" id="ARBA00022860"/>
    </source>
</evidence>
<reference evidence="6" key="2">
    <citation type="journal article" date="2024" name="Plant">
        <title>Genomic evolution and insights into agronomic trait innovations of Sesamum species.</title>
        <authorList>
            <person name="Miao H."/>
            <person name="Wang L."/>
            <person name="Qu L."/>
            <person name="Liu H."/>
            <person name="Sun Y."/>
            <person name="Le M."/>
            <person name="Wang Q."/>
            <person name="Wei S."/>
            <person name="Zheng Y."/>
            <person name="Lin W."/>
            <person name="Duan Y."/>
            <person name="Cao H."/>
            <person name="Xiong S."/>
            <person name="Wang X."/>
            <person name="Wei L."/>
            <person name="Li C."/>
            <person name="Ma Q."/>
            <person name="Ju M."/>
            <person name="Zhao R."/>
            <person name="Li G."/>
            <person name="Mu C."/>
            <person name="Tian Q."/>
            <person name="Mei H."/>
            <person name="Zhang T."/>
            <person name="Gao T."/>
            <person name="Zhang H."/>
        </authorList>
    </citation>
    <scope>NUCLEOTIDE SEQUENCE</scope>
    <source>
        <strain evidence="6">KEN8</strain>
    </source>
</reference>
<dbReference type="GO" id="GO:0005516">
    <property type="term" value="F:calmodulin binding"/>
    <property type="evidence" value="ECO:0007669"/>
    <property type="project" value="UniProtKB-KW"/>
</dbReference>
<dbReference type="CDD" id="cd23767">
    <property type="entry name" value="IQCD"/>
    <property type="match status" value="1"/>
</dbReference>
<feature type="compositionally biased region" description="Basic residues" evidence="4">
    <location>
        <begin position="298"/>
        <end position="308"/>
    </location>
</feature>
<dbReference type="Pfam" id="PF13178">
    <property type="entry name" value="DUF4005"/>
    <property type="match status" value="1"/>
</dbReference>
<keyword evidence="1" id="KW-0112">Calmodulin-binding</keyword>
<sequence>MKKSASEKPARVSSKEPISTLTVDAPLISNSVPGTIIDRIDNSSFDEGVAAKLASDELVSSSTKLDGDTPLDPGLPNDTEQIRLEEAATVVQASFRSYQARHAFRTLKCIIRLQAVIRGRLVRRQAVATLFCVQGIVKFQAIARGYMVRRSNIGNGQCRRQNLVLQDAKHRPTGNSLKNAFIYGLIQLLSSSPTAKPLRLQYSPGEPNSAWDWLLRWSISQVWPPYSKQRETCDSELQIVETEQNKPKRNNRKVRSATVGTDPNHAHSDTEKLKQKGRKLSSQSVKSGQEHQQSANNKVKHGLKKIQKPKGEISNEAEIDDKKPKRFQGKLSKSPAPKFSEQTSNSPTDKPMENLEEASEQNDVKSSLELPGANSPVILDSEEPPKPISVKSQDTCQGDMDFKDEHISSENYKSSRRTSLSSKNDNQDVSPENGTKVPSYMAKTASSKAKVKLQGSPRFAQDIVDKNSLARRHSLPSTISGKLSSSPRVRLVQANSREGNKIDRSLSSSRDVTGSYMIVIDSVEQENSDDPRGFFAIAMADLLSTQFTVASSWLCRKPVSSFLNQIAWFASDAAEMYSANASSEC</sequence>
<evidence type="ECO:0000313" key="6">
    <source>
        <dbReference type="EMBL" id="KAL0358051.1"/>
    </source>
</evidence>
<dbReference type="PANTHER" id="PTHR32295:SF281">
    <property type="entry name" value="PROTEIN IQ-DOMAIN 31"/>
    <property type="match status" value="1"/>
</dbReference>
<evidence type="ECO:0000256" key="2">
    <source>
        <dbReference type="ARBA" id="ARBA00024341"/>
    </source>
</evidence>
<evidence type="ECO:0000259" key="5">
    <source>
        <dbReference type="Pfam" id="PF13178"/>
    </source>
</evidence>
<dbReference type="PANTHER" id="PTHR32295">
    <property type="entry name" value="IQ-DOMAIN 5-RELATED"/>
    <property type="match status" value="1"/>
</dbReference>
<feature type="domain" description="DUF4005" evidence="5">
    <location>
        <begin position="412"/>
        <end position="496"/>
    </location>
</feature>
<evidence type="ECO:0000256" key="3">
    <source>
        <dbReference type="ARBA" id="ARBA00024378"/>
    </source>
</evidence>
<dbReference type="InterPro" id="IPR000048">
    <property type="entry name" value="IQ_motif_EF-hand-BS"/>
</dbReference>
<feature type="compositionally biased region" description="Polar residues" evidence="4">
    <location>
        <begin position="280"/>
        <end position="297"/>
    </location>
</feature>
<proteinExistence type="inferred from homology"/>
<name>A0AAW2PR40_9LAMI</name>
<reference evidence="6" key="1">
    <citation type="submission" date="2020-06" db="EMBL/GenBank/DDBJ databases">
        <authorList>
            <person name="Li T."/>
            <person name="Hu X."/>
            <person name="Zhang T."/>
            <person name="Song X."/>
            <person name="Zhang H."/>
            <person name="Dai N."/>
            <person name="Sheng W."/>
            <person name="Hou X."/>
            <person name="Wei L."/>
        </authorList>
    </citation>
    <scope>NUCLEOTIDE SEQUENCE</scope>
    <source>
        <strain evidence="6">KEN8</strain>
        <tissue evidence="6">Leaf</tissue>
    </source>
</reference>
<protein>
    <submittedName>
        <fullName evidence="6">Protein IQ-DOMAIN 31</fullName>
    </submittedName>
</protein>
<comment type="similarity">
    <text evidence="2">Belongs to the IQD family.</text>
</comment>
<dbReference type="Gene3D" id="1.20.5.190">
    <property type="match status" value="1"/>
</dbReference>
<dbReference type="PROSITE" id="PS50096">
    <property type="entry name" value="IQ"/>
    <property type="match status" value="3"/>
</dbReference>
<dbReference type="Pfam" id="PF00612">
    <property type="entry name" value="IQ"/>
    <property type="match status" value="3"/>
</dbReference>
<accession>A0AAW2PR40</accession>
<gene>
    <name evidence="6" type="ORF">Scaly_1490800</name>
</gene>
<dbReference type="AlphaFoldDB" id="A0AAW2PR40"/>
<feature type="compositionally biased region" description="Polar residues" evidence="4">
    <location>
        <begin position="409"/>
        <end position="433"/>
    </location>
</feature>
<dbReference type="InterPro" id="IPR025064">
    <property type="entry name" value="DUF4005"/>
</dbReference>
<evidence type="ECO:0000256" key="4">
    <source>
        <dbReference type="SAM" id="MobiDB-lite"/>
    </source>
</evidence>
<feature type="compositionally biased region" description="Basic and acidic residues" evidence="4">
    <location>
        <begin position="264"/>
        <end position="274"/>
    </location>
</feature>
<dbReference type="SMART" id="SM00015">
    <property type="entry name" value="IQ"/>
    <property type="match status" value="3"/>
</dbReference>
<dbReference type="EMBL" id="JACGWM010000008">
    <property type="protein sequence ID" value="KAL0358051.1"/>
    <property type="molecule type" value="Genomic_DNA"/>
</dbReference>
<organism evidence="6">
    <name type="scientific">Sesamum calycinum</name>
    <dbReference type="NCBI Taxonomy" id="2727403"/>
    <lineage>
        <taxon>Eukaryota</taxon>
        <taxon>Viridiplantae</taxon>
        <taxon>Streptophyta</taxon>
        <taxon>Embryophyta</taxon>
        <taxon>Tracheophyta</taxon>
        <taxon>Spermatophyta</taxon>
        <taxon>Magnoliopsida</taxon>
        <taxon>eudicotyledons</taxon>
        <taxon>Gunneridae</taxon>
        <taxon>Pentapetalae</taxon>
        <taxon>asterids</taxon>
        <taxon>lamiids</taxon>
        <taxon>Lamiales</taxon>
        <taxon>Pedaliaceae</taxon>
        <taxon>Sesamum</taxon>
    </lineage>
</organism>
<feature type="region of interest" description="Disordered" evidence="4">
    <location>
        <begin position="239"/>
        <end position="443"/>
    </location>
</feature>
<comment type="subunit">
    <text evidence="3">Binds to multiple calmodulin (CaM) in the presence of Ca(2+) and CaM-like proteins.</text>
</comment>